<reference evidence="1" key="1">
    <citation type="submission" date="2023-07" db="EMBL/GenBank/DDBJ databases">
        <title>The genome sequence of Rhodocytophaga aerolata KACC 12507.</title>
        <authorList>
            <person name="Zhang X."/>
        </authorList>
    </citation>
    <scope>NUCLEOTIDE SEQUENCE</scope>
    <source>
        <strain evidence="1">KACC 12507</strain>
    </source>
</reference>
<organism evidence="1 2">
    <name type="scientific">Rhodocytophaga aerolata</name>
    <dbReference type="NCBI Taxonomy" id="455078"/>
    <lineage>
        <taxon>Bacteria</taxon>
        <taxon>Pseudomonadati</taxon>
        <taxon>Bacteroidota</taxon>
        <taxon>Cytophagia</taxon>
        <taxon>Cytophagales</taxon>
        <taxon>Rhodocytophagaceae</taxon>
        <taxon>Rhodocytophaga</taxon>
    </lineage>
</organism>
<keyword evidence="2" id="KW-1185">Reference proteome</keyword>
<dbReference type="RefSeq" id="WP_302037069.1">
    <property type="nucleotide sequence ID" value="NZ_JAUKPO010000003.1"/>
</dbReference>
<dbReference type="Proteomes" id="UP001168528">
    <property type="component" value="Unassembled WGS sequence"/>
</dbReference>
<accession>A0ABT8R4P8</accession>
<sequence length="183" mass="20728">MKISQIESLNIDLLSKGLPTLTPNIGCYLVEAAKYLLMSRNHNSGVTFSINGLCNKDYSLEWETPLDQRAKFGWRDHQEATEYGATGIAILLAVRLTEYTTVERSFKGTGFDYYLLSRTDNDVLPFQHAARLEISGIEQGNKKTVLRRVEAKKKQTDRSDNTNLDAFISVVEFNNPMGHFCKK</sequence>
<name>A0ABT8R4P8_9BACT</name>
<evidence type="ECO:0000313" key="2">
    <source>
        <dbReference type="Proteomes" id="UP001168528"/>
    </source>
</evidence>
<protein>
    <submittedName>
        <fullName evidence="1">Uncharacterized protein</fullName>
    </submittedName>
</protein>
<gene>
    <name evidence="1" type="ORF">Q0590_08420</name>
</gene>
<evidence type="ECO:0000313" key="1">
    <source>
        <dbReference type="EMBL" id="MDO1446273.1"/>
    </source>
</evidence>
<comment type="caution">
    <text evidence="1">The sequence shown here is derived from an EMBL/GenBank/DDBJ whole genome shotgun (WGS) entry which is preliminary data.</text>
</comment>
<proteinExistence type="predicted"/>
<dbReference type="EMBL" id="JAUKPO010000003">
    <property type="protein sequence ID" value="MDO1446273.1"/>
    <property type="molecule type" value="Genomic_DNA"/>
</dbReference>